<dbReference type="Proteomes" id="UP000193642">
    <property type="component" value="Unassembled WGS sequence"/>
</dbReference>
<sequence>MTVDSQLLLPFAGFTALHFATANALIKAGIPPSKVHIIAEKLPSTVNALTVSTLGLWVLFVKKNYQHSWITAEYPKLLDTIFAIHGGFTAYDLIVMLSSKETSHISSWLHHVFGIAGVVATRALKKGAYYPACFMPTEVTVVSSNLLYLVQKFSPDSHELITAIMVFRCILFTVFRLPAGPWCLYHAINTVPLVENGEKETKKEDSVFNRVKKRLTAFVHHFSELPLIVKAGVICNVSLFAGLNTYWTFLTYRALWRQLALSKRKKLTSAGNIHHI</sequence>
<evidence type="ECO:0000256" key="2">
    <source>
        <dbReference type="ARBA" id="ARBA00022692"/>
    </source>
</evidence>
<evidence type="ECO:0000256" key="5">
    <source>
        <dbReference type="PROSITE-ProRule" id="PRU00205"/>
    </source>
</evidence>
<organism evidence="7 8">
    <name type="scientific">Rhizoclosmatium globosum</name>
    <dbReference type="NCBI Taxonomy" id="329046"/>
    <lineage>
        <taxon>Eukaryota</taxon>
        <taxon>Fungi</taxon>
        <taxon>Fungi incertae sedis</taxon>
        <taxon>Chytridiomycota</taxon>
        <taxon>Chytridiomycota incertae sedis</taxon>
        <taxon>Chytridiomycetes</taxon>
        <taxon>Chytridiales</taxon>
        <taxon>Chytriomycetaceae</taxon>
        <taxon>Rhizoclosmatium</taxon>
    </lineage>
</organism>
<name>A0A1Y2CXJ8_9FUNG</name>
<evidence type="ECO:0000313" key="8">
    <source>
        <dbReference type="Proteomes" id="UP000193642"/>
    </source>
</evidence>
<dbReference type="SMART" id="SM00724">
    <property type="entry name" value="TLC"/>
    <property type="match status" value="1"/>
</dbReference>
<dbReference type="Pfam" id="PF03798">
    <property type="entry name" value="TRAM_LAG1_CLN8"/>
    <property type="match status" value="1"/>
</dbReference>
<reference evidence="7 8" key="1">
    <citation type="submission" date="2016-07" db="EMBL/GenBank/DDBJ databases">
        <title>Pervasive Adenine N6-methylation of Active Genes in Fungi.</title>
        <authorList>
            <consortium name="DOE Joint Genome Institute"/>
            <person name="Mondo S.J."/>
            <person name="Dannebaum R.O."/>
            <person name="Kuo R.C."/>
            <person name="Labutti K."/>
            <person name="Haridas S."/>
            <person name="Kuo A."/>
            <person name="Salamov A."/>
            <person name="Ahrendt S.R."/>
            <person name="Lipzen A."/>
            <person name="Sullivan W."/>
            <person name="Andreopoulos W.B."/>
            <person name="Clum A."/>
            <person name="Lindquist E."/>
            <person name="Daum C."/>
            <person name="Ramamoorthy G.K."/>
            <person name="Gryganskyi A."/>
            <person name="Culley D."/>
            <person name="Magnuson J.K."/>
            <person name="James T.Y."/>
            <person name="O'Malley M.A."/>
            <person name="Stajich J.E."/>
            <person name="Spatafora J.W."/>
            <person name="Visel A."/>
            <person name="Grigoriev I.V."/>
        </authorList>
    </citation>
    <scope>NUCLEOTIDE SEQUENCE [LARGE SCALE GENOMIC DNA]</scope>
    <source>
        <strain evidence="7 8">JEL800</strain>
    </source>
</reference>
<protein>
    <recommendedName>
        <fullName evidence="6">TLC domain-containing protein</fullName>
    </recommendedName>
</protein>
<evidence type="ECO:0000256" key="1">
    <source>
        <dbReference type="ARBA" id="ARBA00004141"/>
    </source>
</evidence>
<evidence type="ECO:0000256" key="4">
    <source>
        <dbReference type="ARBA" id="ARBA00023136"/>
    </source>
</evidence>
<dbReference type="PROSITE" id="PS50922">
    <property type="entry name" value="TLC"/>
    <property type="match status" value="1"/>
</dbReference>
<comment type="subcellular location">
    <subcellularLocation>
        <location evidence="1">Membrane</location>
        <topology evidence="1">Multi-pass membrane protein</topology>
    </subcellularLocation>
</comment>
<accession>A0A1Y2CXJ8</accession>
<evidence type="ECO:0000256" key="3">
    <source>
        <dbReference type="ARBA" id="ARBA00022989"/>
    </source>
</evidence>
<keyword evidence="2 5" id="KW-0812">Transmembrane</keyword>
<feature type="domain" description="TLC" evidence="6">
    <location>
        <begin position="33"/>
        <end position="260"/>
    </location>
</feature>
<dbReference type="PANTHER" id="PTHR13439:SF0">
    <property type="entry name" value="TOPOISOMERASE I DAMAGE AFFECTED PROTEIN 4"/>
    <property type="match status" value="1"/>
</dbReference>
<evidence type="ECO:0000313" key="7">
    <source>
        <dbReference type="EMBL" id="ORY51564.1"/>
    </source>
</evidence>
<dbReference type="InterPro" id="IPR050846">
    <property type="entry name" value="TLCD"/>
</dbReference>
<comment type="caution">
    <text evidence="7">The sequence shown here is derived from an EMBL/GenBank/DDBJ whole genome shotgun (WGS) entry which is preliminary data.</text>
</comment>
<evidence type="ECO:0000259" key="6">
    <source>
        <dbReference type="PROSITE" id="PS50922"/>
    </source>
</evidence>
<dbReference type="EMBL" id="MCGO01000005">
    <property type="protein sequence ID" value="ORY51564.1"/>
    <property type="molecule type" value="Genomic_DNA"/>
</dbReference>
<dbReference type="GO" id="GO:0055088">
    <property type="term" value="P:lipid homeostasis"/>
    <property type="evidence" value="ECO:0007669"/>
    <property type="project" value="TreeGrafter"/>
</dbReference>
<keyword evidence="3" id="KW-1133">Transmembrane helix</keyword>
<keyword evidence="8" id="KW-1185">Reference proteome</keyword>
<dbReference type="AlphaFoldDB" id="A0A1Y2CXJ8"/>
<dbReference type="GO" id="GO:0005783">
    <property type="term" value="C:endoplasmic reticulum"/>
    <property type="evidence" value="ECO:0007669"/>
    <property type="project" value="TreeGrafter"/>
</dbReference>
<dbReference type="OrthoDB" id="2146047at2759"/>
<dbReference type="PANTHER" id="PTHR13439">
    <property type="entry name" value="CT120 PROTEIN"/>
    <property type="match status" value="1"/>
</dbReference>
<keyword evidence="4 5" id="KW-0472">Membrane</keyword>
<dbReference type="InterPro" id="IPR006634">
    <property type="entry name" value="TLC-dom"/>
</dbReference>
<gene>
    <name evidence="7" type="ORF">BCR33DRAFT_712595</name>
</gene>
<proteinExistence type="predicted"/>
<dbReference type="GO" id="GO:0016020">
    <property type="term" value="C:membrane"/>
    <property type="evidence" value="ECO:0007669"/>
    <property type="project" value="UniProtKB-SubCell"/>
</dbReference>